<name>A0A068TTR9_COFCA</name>
<feature type="compositionally biased region" description="Low complexity" evidence="1">
    <location>
        <begin position="22"/>
        <end position="34"/>
    </location>
</feature>
<dbReference type="EMBL" id="HG739087">
    <property type="protein sequence ID" value="CDO98713.1"/>
    <property type="molecule type" value="Genomic_DNA"/>
</dbReference>
<evidence type="ECO:0000313" key="3">
    <source>
        <dbReference type="Proteomes" id="UP000295252"/>
    </source>
</evidence>
<organism evidence="2 3">
    <name type="scientific">Coffea canephora</name>
    <name type="common">Robusta coffee</name>
    <dbReference type="NCBI Taxonomy" id="49390"/>
    <lineage>
        <taxon>Eukaryota</taxon>
        <taxon>Viridiplantae</taxon>
        <taxon>Streptophyta</taxon>
        <taxon>Embryophyta</taxon>
        <taxon>Tracheophyta</taxon>
        <taxon>Spermatophyta</taxon>
        <taxon>Magnoliopsida</taxon>
        <taxon>eudicotyledons</taxon>
        <taxon>Gunneridae</taxon>
        <taxon>Pentapetalae</taxon>
        <taxon>asterids</taxon>
        <taxon>lamiids</taxon>
        <taxon>Gentianales</taxon>
        <taxon>Rubiaceae</taxon>
        <taxon>Ixoroideae</taxon>
        <taxon>Gardenieae complex</taxon>
        <taxon>Bertiereae - Coffeeae clade</taxon>
        <taxon>Coffeeae</taxon>
        <taxon>Coffea</taxon>
    </lineage>
</organism>
<gene>
    <name evidence="2" type="ORF">GSCOC_T00025611001</name>
</gene>
<reference evidence="3" key="1">
    <citation type="journal article" date="2014" name="Science">
        <title>The coffee genome provides insight into the convergent evolution of caffeine biosynthesis.</title>
        <authorList>
            <person name="Denoeud F."/>
            <person name="Carretero-Paulet L."/>
            <person name="Dereeper A."/>
            <person name="Droc G."/>
            <person name="Guyot R."/>
            <person name="Pietrella M."/>
            <person name="Zheng C."/>
            <person name="Alberti A."/>
            <person name="Anthony F."/>
            <person name="Aprea G."/>
            <person name="Aury J.M."/>
            <person name="Bento P."/>
            <person name="Bernard M."/>
            <person name="Bocs S."/>
            <person name="Campa C."/>
            <person name="Cenci A."/>
            <person name="Combes M.C."/>
            <person name="Crouzillat D."/>
            <person name="Da Silva C."/>
            <person name="Daddiego L."/>
            <person name="De Bellis F."/>
            <person name="Dussert S."/>
            <person name="Garsmeur O."/>
            <person name="Gayraud T."/>
            <person name="Guignon V."/>
            <person name="Jahn K."/>
            <person name="Jamilloux V."/>
            <person name="Joet T."/>
            <person name="Labadie K."/>
            <person name="Lan T."/>
            <person name="Leclercq J."/>
            <person name="Lepelley M."/>
            <person name="Leroy T."/>
            <person name="Li L.T."/>
            <person name="Librado P."/>
            <person name="Lopez L."/>
            <person name="Munoz A."/>
            <person name="Noel B."/>
            <person name="Pallavicini A."/>
            <person name="Perrotta G."/>
            <person name="Poncet V."/>
            <person name="Pot D."/>
            <person name="Priyono X."/>
            <person name="Rigoreau M."/>
            <person name="Rouard M."/>
            <person name="Rozas J."/>
            <person name="Tranchant-Dubreuil C."/>
            <person name="VanBuren R."/>
            <person name="Zhang Q."/>
            <person name="Andrade A.C."/>
            <person name="Argout X."/>
            <person name="Bertrand B."/>
            <person name="de Kochko A."/>
            <person name="Graziosi G."/>
            <person name="Henry R.J."/>
            <person name="Jayarama X."/>
            <person name="Ming R."/>
            <person name="Nagai C."/>
            <person name="Rounsley S."/>
            <person name="Sankoff D."/>
            <person name="Giuliano G."/>
            <person name="Albert V.A."/>
            <person name="Wincker P."/>
            <person name="Lashermes P."/>
        </authorList>
    </citation>
    <scope>NUCLEOTIDE SEQUENCE [LARGE SCALE GENOMIC DNA]</scope>
    <source>
        <strain evidence="3">cv. DH200-94</strain>
    </source>
</reference>
<accession>A0A068TTR9</accession>
<dbReference type="Proteomes" id="UP000295252">
    <property type="component" value="Chromosome V"/>
</dbReference>
<dbReference type="Gramene" id="CDO98713">
    <property type="protein sequence ID" value="CDO98713"/>
    <property type="gene ID" value="GSCOC_T00025611001"/>
</dbReference>
<feature type="region of interest" description="Disordered" evidence="1">
    <location>
        <begin position="21"/>
        <end position="41"/>
    </location>
</feature>
<evidence type="ECO:0000256" key="1">
    <source>
        <dbReference type="SAM" id="MobiDB-lite"/>
    </source>
</evidence>
<sequence length="69" mass="7651">MIRASVQCVWNLITTASKCQDSPLETPSPTLKLKPPTERSNSTTTLMIPMPLFSLTRLISHRCAPLNLV</sequence>
<keyword evidence="3" id="KW-1185">Reference proteome</keyword>
<dbReference type="InParanoid" id="A0A068TTR9"/>
<protein>
    <submittedName>
        <fullName evidence="2">Uncharacterized protein</fullName>
    </submittedName>
</protein>
<dbReference type="AlphaFoldDB" id="A0A068TTR9"/>
<proteinExistence type="predicted"/>
<evidence type="ECO:0000313" key="2">
    <source>
        <dbReference type="EMBL" id="CDO98713.1"/>
    </source>
</evidence>